<feature type="compositionally biased region" description="Basic residues" evidence="1">
    <location>
        <begin position="1078"/>
        <end position="1102"/>
    </location>
</feature>
<proteinExistence type="predicted"/>
<feature type="compositionally biased region" description="Low complexity" evidence="1">
    <location>
        <begin position="1339"/>
        <end position="1361"/>
    </location>
</feature>
<feature type="compositionally biased region" description="Basic and acidic residues" evidence="1">
    <location>
        <begin position="751"/>
        <end position="782"/>
    </location>
</feature>
<feature type="region of interest" description="Disordered" evidence="1">
    <location>
        <begin position="1"/>
        <end position="167"/>
    </location>
</feature>
<feature type="compositionally biased region" description="Polar residues" evidence="1">
    <location>
        <begin position="482"/>
        <end position="497"/>
    </location>
</feature>
<feature type="compositionally biased region" description="Basic and acidic residues" evidence="1">
    <location>
        <begin position="1031"/>
        <end position="1077"/>
    </location>
</feature>
<feature type="compositionally biased region" description="Low complexity" evidence="1">
    <location>
        <begin position="1322"/>
        <end position="1331"/>
    </location>
</feature>
<feature type="compositionally biased region" description="Basic and acidic residues" evidence="1">
    <location>
        <begin position="863"/>
        <end position="872"/>
    </location>
</feature>
<feature type="compositionally biased region" description="Basic and acidic residues" evidence="1">
    <location>
        <begin position="99"/>
        <end position="141"/>
    </location>
</feature>
<feature type="compositionally biased region" description="Basic and acidic residues" evidence="1">
    <location>
        <begin position="802"/>
        <end position="852"/>
    </location>
</feature>
<feature type="compositionally biased region" description="Basic and acidic residues" evidence="1">
    <location>
        <begin position="1103"/>
        <end position="1161"/>
    </location>
</feature>
<feature type="compositionally biased region" description="Basic and acidic residues" evidence="1">
    <location>
        <begin position="53"/>
        <end position="64"/>
    </location>
</feature>
<feature type="compositionally biased region" description="Polar residues" evidence="1">
    <location>
        <begin position="1416"/>
        <end position="1441"/>
    </location>
</feature>
<feature type="compositionally biased region" description="Basic and acidic residues" evidence="1">
    <location>
        <begin position="319"/>
        <end position="373"/>
    </location>
</feature>
<feature type="compositionally biased region" description="Low complexity" evidence="1">
    <location>
        <begin position="456"/>
        <end position="465"/>
    </location>
</feature>
<organism evidence="2">
    <name type="scientific">Cacopsylla melanoneura</name>
    <dbReference type="NCBI Taxonomy" id="428564"/>
    <lineage>
        <taxon>Eukaryota</taxon>
        <taxon>Metazoa</taxon>
        <taxon>Ecdysozoa</taxon>
        <taxon>Arthropoda</taxon>
        <taxon>Hexapoda</taxon>
        <taxon>Insecta</taxon>
        <taxon>Pterygota</taxon>
        <taxon>Neoptera</taxon>
        <taxon>Paraneoptera</taxon>
        <taxon>Hemiptera</taxon>
        <taxon>Sternorrhyncha</taxon>
        <taxon>Psylloidea</taxon>
        <taxon>Psyllidae</taxon>
        <taxon>Psyllinae</taxon>
        <taxon>Cacopsylla</taxon>
    </lineage>
</organism>
<feature type="compositionally biased region" description="Basic and acidic residues" evidence="1">
    <location>
        <begin position="298"/>
        <end position="310"/>
    </location>
</feature>
<feature type="compositionally biased region" description="Basic and acidic residues" evidence="1">
    <location>
        <begin position="1013"/>
        <end position="1022"/>
    </location>
</feature>
<feature type="compositionally biased region" description="Basic and acidic residues" evidence="1">
    <location>
        <begin position="221"/>
        <end position="236"/>
    </location>
</feature>
<name>A0A8D8TAU4_9HEMI</name>
<feature type="compositionally biased region" description="Basic and acidic residues" evidence="1">
    <location>
        <begin position="435"/>
        <end position="452"/>
    </location>
</feature>
<accession>A0A8D8TAU4</accession>
<feature type="region of interest" description="Disordered" evidence="1">
    <location>
        <begin position="187"/>
        <end position="538"/>
    </location>
</feature>
<evidence type="ECO:0000313" key="2">
    <source>
        <dbReference type="EMBL" id="CAG6683536.1"/>
    </source>
</evidence>
<reference evidence="2" key="1">
    <citation type="submission" date="2021-05" db="EMBL/GenBank/DDBJ databases">
        <authorList>
            <person name="Alioto T."/>
            <person name="Alioto T."/>
            <person name="Gomez Garrido J."/>
        </authorList>
    </citation>
    <scope>NUCLEOTIDE SEQUENCE</scope>
</reference>
<feature type="compositionally biased region" description="Basic and acidic residues" evidence="1">
    <location>
        <begin position="1170"/>
        <end position="1250"/>
    </location>
</feature>
<feature type="compositionally biased region" description="Polar residues" evidence="1">
    <location>
        <begin position="1386"/>
        <end position="1401"/>
    </location>
</feature>
<feature type="region of interest" description="Disordered" evidence="1">
    <location>
        <begin position="1303"/>
        <end position="1441"/>
    </location>
</feature>
<feature type="compositionally biased region" description="Polar residues" evidence="1">
    <location>
        <begin position="23"/>
        <end position="33"/>
    </location>
</feature>
<feature type="region of interest" description="Disordered" evidence="1">
    <location>
        <begin position="1013"/>
        <end position="1285"/>
    </location>
</feature>
<dbReference type="EMBL" id="HBUF01263506">
    <property type="protein sequence ID" value="CAG6683536.1"/>
    <property type="molecule type" value="Transcribed_RNA"/>
</dbReference>
<sequence>MVDCNVSLDEMNLSDTGKLLSPTIKQSKTSPSKEVNIGDKMNDIVNEPTKPINEIHTKSSKEKSSPIVTDEQQVEIREPSTVSPTSTAKTKKKTGSNAKDNEQLLDSRETAQADRNLSETPKENSDREKIDDQKVEINKEESDTETTESEPTTTGKDKRKSGGGMSKELKKLMIDMVVQANKHVIANVLEGSGTEAVGESKRPKRKSMKPKNDSSEWETAVLKKSEKSPKIVKQLDSEDSIQAYGKDSIEAQIKTNAEEKDISTRKSQRKQLQKTDDPNQGIKEGLLKTTEDLICEPTTEKPLDGTDTNKRPTRKSQRRTKETDESMQGNDKHDEQRDVNSSKHVRNENVEIEKEKKDRLEDGSGDQVAREELQENLAPEAKRLLIQVSNNSENSEDSLRAVKVGSDGSTRRSLRQKTVPAGVKNDTIETRTINKRNETDSIHMKEDSRDTDSVLSFETSSTEGSSGRRKSSRITTVKKENLNQQSSSQDAQNVDKTITNDELKQTKHSGQADSRRSLRKIQNDSNMNEENSKTDQHIDARTELSVVFSQNMDVRDFEHNYIATVLERFNVIPNENTKSNARNSTGQNENTVGKLVEIIVSIKSALVSSDWSFLDDEKTDEPEFQGFEQRKEKKSDRQLLYPRLKQMRNAILRQSGQEISKIVSKKVETGNAVTEKTITSKKAPRKSVRAIAPKEKVTLENVSEVNSEENRVNVSEVISEENRVENLKEHEIAKEESNVDSVKSRRKSRRLGIEKGNDGNEHIESSESKTSEKTEEPIERLRTNLKISVDTGFKERRKSRRSSLEKRIDHNITSNKDKIKSLEKTEVKPPVKESNKEEATSQENTNERRLAENLDESEANVPKVERRQSRRLSLEKRNENAAVIENVCVVEVDKVITEIQDNAGKLPEATSLDTRENRVETLGNEDDKVLDCKSILNRRRESKTRDLEDMMELLHEETPTKTENIAAKESSLEESLTKKVVKSGIRTVIEGTQSDIDKEKVKKRKISFSLDVHDKTREDAQPVRKKRKLSHRESSRDEVKVIQTEEKENVLKKIMEEEQKELDRIQDKKKTIHEGSKSHSKHEKTKAVEKHHHSHHHGKEKVRKHDDKMTKEKSKLSGMREHRTPDKHAKHRQDKDRSKSDDKSSSGVKSVKDRSSERTPDKCATLTTHIKRESHDSSKNRDKRRGIDKTEKSDKHRDRERSSSKSGEKVAKEKNEKTPEKKDDKLEKSGDKVPEKSSEKNEDGVSREKPSPVSTSTPLSKPAPPPPANKLQPQPKPKKAAPKFFEDLENSMATYYADLAKKKKERLAKKQQMAASKPVVAKTGSSPTKPSSESKTESQSKSASSTKSSETRNTSSSSSSPPEKHSRTSEKSPLTPPLEKRLKPNPSETSLSLSPSKTSALSVDLPPKKNLLKKYTFNQDSDFESVQPTSSYPSGGTANMCTFSTIESKSSNSETSWSTGKNRISSFDEIGAKHTLSPLKNIHHTSSASSRLSFDEEKSAGSKVTQTLSRDYKPHKSADRFSFMKTQFDEEFTAAYAEAGVAMVTETVVPSNASSVTPSNTSSLVSSNASTFVTRNASSVAPSNVSPVKTAQLVSPTKNSLQSSFGSQGRLMGFPPQQTTGQPNMTLISPQKTVQINVPSISLPCEESGVSTGDQPLSRVKRPNIKALCTRSQYVRSEAHSSSGLCSIQ</sequence>
<feature type="region of interest" description="Disordered" evidence="1">
    <location>
        <begin position="734"/>
        <end position="872"/>
    </location>
</feature>
<evidence type="ECO:0000256" key="1">
    <source>
        <dbReference type="SAM" id="MobiDB-lite"/>
    </source>
</evidence>
<protein>
    <submittedName>
        <fullName evidence="2">Uncharacterized protein</fullName>
    </submittedName>
</protein>
<feature type="region of interest" description="Disordered" evidence="1">
    <location>
        <begin position="1478"/>
        <end position="1511"/>
    </location>
</feature>